<feature type="transmembrane region" description="Helical" evidence="1">
    <location>
        <begin position="208"/>
        <end position="227"/>
    </location>
</feature>
<keyword evidence="1" id="KW-0812">Transmembrane</keyword>
<dbReference type="InterPro" id="IPR018688">
    <property type="entry name" value="PpoB2-like"/>
</dbReference>
<evidence type="ECO:0000313" key="3">
    <source>
        <dbReference type="Proteomes" id="UP000520592"/>
    </source>
</evidence>
<gene>
    <name evidence="2" type="ORF">HX876_14680</name>
</gene>
<accession>A0A7Y7YEJ3</accession>
<dbReference type="EMBL" id="JACAQD010000015">
    <property type="protein sequence ID" value="NWC33645.1"/>
    <property type="molecule type" value="Genomic_DNA"/>
</dbReference>
<keyword evidence="1" id="KW-1133">Transmembrane helix</keyword>
<evidence type="ECO:0000313" key="2">
    <source>
        <dbReference type="EMBL" id="NWC33645.1"/>
    </source>
</evidence>
<name>A0A7Y7YEJ3_9PSED</name>
<comment type="caution">
    <text evidence="2">The sequence shown here is derived from an EMBL/GenBank/DDBJ whole genome shotgun (WGS) entry which is preliminary data.</text>
</comment>
<dbReference type="RefSeq" id="WP_177061603.1">
    <property type="nucleotide sequence ID" value="NZ_JACAPB010000001.1"/>
</dbReference>
<dbReference type="Proteomes" id="UP000520592">
    <property type="component" value="Unassembled WGS sequence"/>
</dbReference>
<feature type="transmembrane region" description="Helical" evidence="1">
    <location>
        <begin position="131"/>
        <end position="151"/>
    </location>
</feature>
<organism evidence="2 3">
    <name type="scientific">Pseudomonas gingeri</name>
    <dbReference type="NCBI Taxonomy" id="117681"/>
    <lineage>
        <taxon>Bacteria</taxon>
        <taxon>Pseudomonadati</taxon>
        <taxon>Pseudomonadota</taxon>
        <taxon>Gammaproteobacteria</taxon>
        <taxon>Pseudomonadales</taxon>
        <taxon>Pseudomonadaceae</taxon>
        <taxon>Pseudomonas</taxon>
    </lineage>
</organism>
<keyword evidence="1" id="KW-0472">Membrane</keyword>
<dbReference type="AlphaFoldDB" id="A0A7Y7YEJ3"/>
<evidence type="ECO:0000256" key="1">
    <source>
        <dbReference type="SAM" id="Phobius"/>
    </source>
</evidence>
<sequence length="251" mass="28011">MRQYLLLFLTRGSRPWLIVISLAGWGWLVGGVQVLSVPAFCGTWPSLDYAASWQGIEQALLFNPPGRLLGGWSLMLVAMMPLLMVHPLEYLWRTSLSRRRWQAMGLFVAGFGSVWVLAGAGLLSLVVSARVLLGIEPSGVFLGGVLICLLWQASPAKQYSLNRCHHQPRISAFGFGFVTDCLRFGGVSGSWCVGSCWALMLLPMLMEQGHLLLMALVMVWMLLERFLKNRPPHWRWPFLAEIGALKARALM</sequence>
<proteinExistence type="predicted"/>
<feature type="transmembrane region" description="Helical" evidence="1">
    <location>
        <begin position="16"/>
        <end position="40"/>
    </location>
</feature>
<protein>
    <submittedName>
        <fullName evidence="2">DUF2182 domain-containing protein</fullName>
    </submittedName>
</protein>
<dbReference type="Pfam" id="PF09948">
    <property type="entry name" value="PpoB2"/>
    <property type="match status" value="1"/>
</dbReference>
<feature type="transmembrane region" description="Helical" evidence="1">
    <location>
        <begin position="172"/>
        <end position="202"/>
    </location>
</feature>
<feature type="transmembrane region" description="Helical" evidence="1">
    <location>
        <begin position="69"/>
        <end position="92"/>
    </location>
</feature>
<reference evidence="2 3" key="1">
    <citation type="submission" date="2020-04" db="EMBL/GenBank/DDBJ databases">
        <title>Molecular characterization of pseudomonads from Agaricus bisporus reveal novel blotch 2 pathogens in Western Europe.</title>
        <authorList>
            <person name="Taparia T."/>
            <person name="Krijger M."/>
            <person name="Haynes E."/>
            <person name="Elpinstone J.G."/>
            <person name="Noble R."/>
            <person name="Van Der Wolf J."/>
        </authorList>
    </citation>
    <scope>NUCLEOTIDE SEQUENCE [LARGE SCALE GENOMIC DNA]</scope>
    <source>
        <strain evidence="2 3">IPO3737</strain>
    </source>
</reference>
<feature type="transmembrane region" description="Helical" evidence="1">
    <location>
        <begin position="104"/>
        <end position="125"/>
    </location>
</feature>